<accession>A0ABP9WLP7</accession>
<reference evidence="1 2" key="1">
    <citation type="submission" date="2024-02" db="EMBL/GenBank/DDBJ databases">
        <title>Lysinimicrobium sediminis NBRC 112286.</title>
        <authorList>
            <person name="Ichikawa N."/>
            <person name="Katano-Makiyama Y."/>
            <person name="Hidaka K."/>
        </authorList>
    </citation>
    <scope>NUCLEOTIDE SEQUENCE [LARGE SCALE GENOMIC DNA]</scope>
    <source>
        <strain evidence="1 2">NBRC 112286</strain>
    </source>
</reference>
<evidence type="ECO:0008006" key="3">
    <source>
        <dbReference type="Google" id="ProtNLM"/>
    </source>
</evidence>
<dbReference type="Proteomes" id="UP001426770">
    <property type="component" value="Unassembled WGS sequence"/>
</dbReference>
<name>A0ABP9WLP7_9MICO</name>
<organism evidence="1 2">
    <name type="scientific">Demequina sediminis</name>
    <dbReference type="NCBI Taxonomy" id="1930058"/>
    <lineage>
        <taxon>Bacteria</taxon>
        <taxon>Bacillati</taxon>
        <taxon>Actinomycetota</taxon>
        <taxon>Actinomycetes</taxon>
        <taxon>Micrococcales</taxon>
        <taxon>Demequinaceae</taxon>
        <taxon>Demequina</taxon>
    </lineage>
</organism>
<evidence type="ECO:0000313" key="1">
    <source>
        <dbReference type="EMBL" id="GAA5519750.1"/>
    </source>
</evidence>
<keyword evidence="2" id="KW-1185">Reference proteome</keyword>
<dbReference type="RefSeq" id="WP_286215452.1">
    <property type="nucleotide sequence ID" value="NZ_AP027736.1"/>
</dbReference>
<gene>
    <name evidence="1" type="ORF">Lsed01_02205</name>
</gene>
<dbReference type="EMBL" id="BAABRR010000013">
    <property type="protein sequence ID" value="GAA5519750.1"/>
    <property type="molecule type" value="Genomic_DNA"/>
</dbReference>
<proteinExistence type="predicted"/>
<comment type="caution">
    <text evidence="1">The sequence shown here is derived from an EMBL/GenBank/DDBJ whole genome shotgun (WGS) entry which is preliminary data.</text>
</comment>
<evidence type="ECO:0000313" key="2">
    <source>
        <dbReference type="Proteomes" id="UP001426770"/>
    </source>
</evidence>
<protein>
    <recommendedName>
        <fullName evidence="3">DUF3800 domain-containing protein</fullName>
    </recommendedName>
</protein>
<sequence length="191" mass="20828">MLQAWGDESGSVASRDPGTYLLGAVIVAVDRLDDLRAAMRAVPRRGGSKLHWSSDDDAGHRRTLMAALEEDLEAFVVVRAGSVMERNERRRRKCMETFAPALESVGCATLTMESRGPSDDHRDRLCFDAMRAGRVLSAGGLRIEHVPGPAEPALWLADAVCGAVVAYRLGDDRWIRLIDKRATIELIGGAT</sequence>